<protein>
    <submittedName>
        <fullName evidence="2">Uncharacterized protein</fullName>
    </submittedName>
</protein>
<keyword evidence="1" id="KW-1133">Transmembrane helix</keyword>
<reference evidence="2 3" key="1">
    <citation type="journal article" date="2021" name="Plant Biotechnol. J.">
        <title>Multi-omics assisted identification of the key and species-specific regulatory components of drought-tolerant mechanisms in Gossypium stocksii.</title>
        <authorList>
            <person name="Yu D."/>
            <person name="Ke L."/>
            <person name="Zhang D."/>
            <person name="Wu Y."/>
            <person name="Sun Y."/>
            <person name="Mei J."/>
            <person name="Sun J."/>
            <person name="Sun Y."/>
        </authorList>
    </citation>
    <scope>NUCLEOTIDE SEQUENCE [LARGE SCALE GENOMIC DNA]</scope>
    <source>
        <strain evidence="3">cv. E1</strain>
        <tissue evidence="2">Leaf</tissue>
    </source>
</reference>
<dbReference type="EMBL" id="JAIQCV010000127">
    <property type="protein sequence ID" value="KAH1030125.1"/>
    <property type="molecule type" value="Genomic_DNA"/>
</dbReference>
<evidence type="ECO:0000313" key="2">
    <source>
        <dbReference type="EMBL" id="KAH1030125.1"/>
    </source>
</evidence>
<evidence type="ECO:0000256" key="1">
    <source>
        <dbReference type="SAM" id="Phobius"/>
    </source>
</evidence>
<keyword evidence="1" id="KW-0812">Transmembrane</keyword>
<accession>A0A9D3ZDR3</accession>
<proteinExistence type="predicted"/>
<comment type="caution">
    <text evidence="2">The sequence shown here is derived from an EMBL/GenBank/DDBJ whole genome shotgun (WGS) entry which is preliminary data.</text>
</comment>
<name>A0A9D3ZDR3_9ROSI</name>
<dbReference type="AlphaFoldDB" id="A0A9D3ZDR3"/>
<keyword evidence="1" id="KW-0472">Membrane</keyword>
<dbReference type="Proteomes" id="UP000828251">
    <property type="component" value="Unassembled WGS sequence"/>
</dbReference>
<keyword evidence="3" id="KW-1185">Reference proteome</keyword>
<evidence type="ECO:0000313" key="3">
    <source>
        <dbReference type="Proteomes" id="UP000828251"/>
    </source>
</evidence>
<feature type="transmembrane region" description="Helical" evidence="1">
    <location>
        <begin position="12"/>
        <end position="31"/>
    </location>
</feature>
<organism evidence="2 3">
    <name type="scientific">Gossypium stocksii</name>
    <dbReference type="NCBI Taxonomy" id="47602"/>
    <lineage>
        <taxon>Eukaryota</taxon>
        <taxon>Viridiplantae</taxon>
        <taxon>Streptophyta</taxon>
        <taxon>Embryophyta</taxon>
        <taxon>Tracheophyta</taxon>
        <taxon>Spermatophyta</taxon>
        <taxon>Magnoliopsida</taxon>
        <taxon>eudicotyledons</taxon>
        <taxon>Gunneridae</taxon>
        <taxon>Pentapetalae</taxon>
        <taxon>rosids</taxon>
        <taxon>malvids</taxon>
        <taxon>Malvales</taxon>
        <taxon>Malvaceae</taxon>
        <taxon>Malvoideae</taxon>
        <taxon>Gossypium</taxon>
    </lineage>
</organism>
<sequence length="106" mass="12414">MSCHRCFGMFNGVAMVILMMVSQGFFDLHYLKRKFVNVFKKRGFSAVKREDCFQGKVGYDEVMFAGDVWWIWPIRSWFDFQLDAAFGSLSPHGCFKLFMWGIANED</sequence>
<gene>
    <name evidence="2" type="ORF">J1N35_046060</name>
</gene>